<reference evidence="6" key="1">
    <citation type="journal article" date="2010" name="Nature">
        <title>The Amphimedon queenslandica genome and the evolution of animal complexity.</title>
        <authorList>
            <person name="Srivastava M."/>
            <person name="Simakov O."/>
            <person name="Chapman J."/>
            <person name="Fahey B."/>
            <person name="Gauthier M.E."/>
            <person name="Mitros T."/>
            <person name="Richards G.S."/>
            <person name="Conaco C."/>
            <person name="Dacre M."/>
            <person name="Hellsten U."/>
            <person name="Larroux C."/>
            <person name="Putnam N.H."/>
            <person name="Stanke M."/>
            <person name="Adamska M."/>
            <person name="Darling A."/>
            <person name="Degnan S.M."/>
            <person name="Oakley T.H."/>
            <person name="Plachetzki D.C."/>
            <person name="Zhai Y."/>
            <person name="Adamski M."/>
            <person name="Calcino A."/>
            <person name="Cummins S.F."/>
            <person name="Goodstein D.M."/>
            <person name="Harris C."/>
            <person name="Jackson D.J."/>
            <person name="Leys S.P."/>
            <person name="Shu S."/>
            <person name="Woodcroft B.J."/>
            <person name="Vervoort M."/>
            <person name="Kosik K.S."/>
            <person name="Manning G."/>
            <person name="Degnan B.M."/>
            <person name="Rokhsar D.S."/>
        </authorList>
    </citation>
    <scope>NUCLEOTIDE SEQUENCE [LARGE SCALE GENOMIC DNA]</scope>
</reference>
<keyword evidence="6" id="KW-1185">Reference proteome</keyword>
<evidence type="ECO:0000313" key="5">
    <source>
        <dbReference type="EnsemblMetazoa" id="XP_019852681.1"/>
    </source>
</evidence>
<organism evidence="5 6">
    <name type="scientific">Amphimedon queenslandica</name>
    <name type="common">Sponge</name>
    <dbReference type="NCBI Taxonomy" id="400682"/>
    <lineage>
        <taxon>Eukaryota</taxon>
        <taxon>Metazoa</taxon>
        <taxon>Porifera</taxon>
        <taxon>Demospongiae</taxon>
        <taxon>Heteroscleromorpha</taxon>
        <taxon>Haplosclerida</taxon>
        <taxon>Niphatidae</taxon>
        <taxon>Amphimedon</taxon>
    </lineage>
</organism>
<dbReference type="Proteomes" id="UP000007879">
    <property type="component" value="Unassembled WGS sequence"/>
</dbReference>
<name>A0AAN0J7H0_AMPQE</name>
<dbReference type="InterPro" id="IPR015943">
    <property type="entry name" value="WD40/YVTN_repeat-like_dom_sf"/>
</dbReference>
<accession>A0AAN0J7H0</accession>
<dbReference type="PANTHER" id="PTHR44019:SF20">
    <property type="entry name" value="WD REPEAT-CONTAINING PROTEIN 55"/>
    <property type="match status" value="1"/>
</dbReference>
<comment type="similarity">
    <text evidence="1">Belongs to the WD repeat WDR55 family.</text>
</comment>
<dbReference type="InterPro" id="IPR036322">
    <property type="entry name" value="WD40_repeat_dom_sf"/>
</dbReference>
<evidence type="ECO:0000256" key="3">
    <source>
        <dbReference type="ARBA" id="ARBA00022737"/>
    </source>
</evidence>
<gene>
    <name evidence="5" type="primary">100633851</name>
</gene>
<dbReference type="PANTHER" id="PTHR44019">
    <property type="entry name" value="WD REPEAT-CONTAINING PROTEIN 55"/>
    <property type="match status" value="1"/>
</dbReference>
<keyword evidence="3" id="KW-0677">Repeat</keyword>
<dbReference type="InterPro" id="IPR050505">
    <property type="entry name" value="WDR55/POC1"/>
</dbReference>
<evidence type="ECO:0000256" key="4">
    <source>
        <dbReference type="SAM" id="MobiDB-lite"/>
    </source>
</evidence>
<feature type="compositionally biased region" description="Basic residues" evidence="4">
    <location>
        <begin position="188"/>
        <end position="202"/>
    </location>
</feature>
<sequence length="221" mass="24767">MASSIEKQTLLCTSGDGSLSAVDLRQRKLEQRSDCSESELLCITLVKGGAKIVTGDAEGVLGIFTWGLWGDVIDRYPLTLRSQSIDSSIQISDSVVCAGGLDGIIRVVQILPNKTICELGRHHGSECSYPVEELRLSHDKTHLLSSSYDQVNSWPIGDLPKVWIGGGRREKEEQEEEEEEEQEDVKERRRGGKKSRRKRRRKELLAGSQPPKKRDTFFDDL</sequence>
<reference evidence="5" key="2">
    <citation type="submission" date="2024-06" db="UniProtKB">
        <authorList>
            <consortium name="EnsemblMetazoa"/>
        </authorList>
    </citation>
    <scope>IDENTIFICATION</scope>
</reference>
<feature type="region of interest" description="Disordered" evidence="4">
    <location>
        <begin position="165"/>
        <end position="221"/>
    </location>
</feature>
<evidence type="ECO:0000256" key="2">
    <source>
        <dbReference type="ARBA" id="ARBA00022574"/>
    </source>
</evidence>
<proteinExistence type="inferred from homology"/>
<dbReference type="Gene3D" id="2.130.10.10">
    <property type="entry name" value="YVTN repeat-like/Quinoprotein amine dehydrogenase"/>
    <property type="match status" value="1"/>
</dbReference>
<keyword evidence="2" id="KW-0853">WD repeat</keyword>
<feature type="compositionally biased region" description="Acidic residues" evidence="4">
    <location>
        <begin position="173"/>
        <end position="184"/>
    </location>
</feature>
<evidence type="ECO:0000256" key="1">
    <source>
        <dbReference type="ARBA" id="ARBA00007625"/>
    </source>
</evidence>
<dbReference type="EnsemblMetazoa" id="XM_019997122.1">
    <property type="protein sequence ID" value="XP_019852681.1"/>
    <property type="gene ID" value="LOC100633851"/>
</dbReference>
<feature type="compositionally biased region" description="Basic and acidic residues" evidence="4">
    <location>
        <begin position="212"/>
        <end position="221"/>
    </location>
</feature>
<evidence type="ECO:0000313" key="6">
    <source>
        <dbReference type="Proteomes" id="UP000007879"/>
    </source>
</evidence>
<dbReference type="AlphaFoldDB" id="A0AAN0J7H0"/>
<protein>
    <submittedName>
        <fullName evidence="5">Uncharacterized protein</fullName>
    </submittedName>
</protein>
<dbReference type="SUPFAM" id="SSF50978">
    <property type="entry name" value="WD40 repeat-like"/>
    <property type="match status" value="1"/>
</dbReference>